<dbReference type="GO" id="GO:0005509">
    <property type="term" value="F:calcium ion binding"/>
    <property type="evidence" value="ECO:0007669"/>
    <property type="project" value="InterPro"/>
</dbReference>
<dbReference type="OMA" id="IEDYHEY"/>
<dbReference type="InterPro" id="IPR011992">
    <property type="entry name" value="EF-hand-dom_pair"/>
</dbReference>
<evidence type="ECO:0000256" key="1">
    <source>
        <dbReference type="ARBA" id="ARBA00022837"/>
    </source>
</evidence>
<name>T1JX55_TETUR</name>
<dbReference type="PANTHER" id="PTHR10827:SF52">
    <property type="entry name" value="IP16409P"/>
    <property type="match status" value="1"/>
</dbReference>
<dbReference type="AlphaFoldDB" id="T1JX55"/>
<dbReference type="KEGG" id="tut:107371683"/>
<gene>
    <name evidence="5" type="primary">107371683</name>
</gene>
<dbReference type="InterPro" id="IPR018247">
    <property type="entry name" value="EF_Hand_1_Ca_BS"/>
</dbReference>
<reference evidence="6" key="1">
    <citation type="submission" date="2011-08" db="EMBL/GenBank/DDBJ databases">
        <authorList>
            <person name="Rombauts S."/>
        </authorList>
    </citation>
    <scope>NUCLEOTIDE SEQUENCE</scope>
    <source>
        <strain evidence="6">London</strain>
    </source>
</reference>
<dbReference type="Gene3D" id="1.10.238.10">
    <property type="entry name" value="EF-hand"/>
    <property type="match status" value="2"/>
</dbReference>
<dbReference type="EMBL" id="CAEY01000824">
    <property type="status" value="NOT_ANNOTATED_CDS"/>
    <property type="molecule type" value="Genomic_DNA"/>
</dbReference>
<dbReference type="SMART" id="SM00054">
    <property type="entry name" value="EFh"/>
    <property type="match status" value="4"/>
</dbReference>
<organism evidence="5 6">
    <name type="scientific">Tetranychus urticae</name>
    <name type="common">Two-spotted spider mite</name>
    <dbReference type="NCBI Taxonomy" id="32264"/>
    <lineage>
        <taxon>Eukaryota</taxon>
        <taxon>Metazoa</taxon>
        <taxon>Ecdysozoa</taxon>
        <taxon>Arthropoda</taxon>
        <taxon>Chelicerata</taxon>
        <taxon>Arachnida</taxon>
        <taxon>Acari</taxon>
        <taxon>Acariformes</taxon>
        <taxon>Trombidiformes</taxon>
        <taxon>Prostigmata</taxon>
        <taxon>Eleutherengona</taxon>
        <taxon>Raphignathae</taxon>
        <taxon>Tetranychoidea</taxon>
        <taxon>Tetranychidae</taxon>
        <taxon>Tetranychus</taxon>
    </lineage>
</organism>
<evidence type="ECO:0000313" key="6">
    <source>
        <dbReference type="Proteomes" id="UP000015104"/>
    </source>
</evidence>
<keyword evidence="3" id="KW-0732">Signal</keyword>
<keyword evidence="6" id="KW-1185">Reference proteome</keyword>
<evidence type="ECO:0000256" key="2">
    <source>
        <dbReference type="SAM" id="MobiDB-lite"/>
    </source>
</evidence>
<keyword evidence="1" id="KW-0106">Calcium</keyword>
<feature type="domain" description="EF-hand" evidence="4">
    <location>
        <begin position="251"/>
        <end position="274"/>
    </location>
</feature>
<feature type="signal peptide" evidence="3">
    <location>
        <begin position="1"/>
        <end position="27"/>
    </location>
</feature>
<feature type="domain" description="EF-hand" evidence="4">
    <location>
        <begin position="196"/>
        <end position="231"/>
    </location>
</feature>
<dbReference type="OrthoDB" id="293868at2759"/>
<dbReference type="PANTHER" id="PTHR10827">
    <property type="entry name" value="RETICULOCALBIN"/>
    <property type="match status" value="1"/>
</dbReference>
<dbReference type="PROSITE" id="PS00018">
    <property type="entry name" value="EF_HAND_1"/>
    <property type="match status" value="4"/>
</dbReference>
<protein>
    <recommendedName>
        <fullName evidence="4">EF-hand domain-containing protein</fullName>
    </recommendedName>
</protein>
<accession>T1JX55</accession>
<feature type="chain" id="PRO_5004590910" description="EF-hand domain-containing protein" evidence="3">
    <location>
        <begin position="28"/>
        <end position="336"/>
    </location>
</feature>
<proteinExistence type="predicted"/>
<dbReference type="GO" id="GO:0005783">
    <property type="term" value="C:endoplasmic reticulum"/>
    <property type="evidence" value="ECO:0007669"/>
    <property type="project" value="TreeGrafter"/>
</dbReference>
<dbReference type="InterPro" id="IPR002048">
    <property type="entry name" value="EF_hand_dom"/>
</dbReference>
<dbReference type="Proteomes" id="UP000015104">
    <property type="component" value="Unassembled WGS sequence"/>
</dbReference>
<feature type="region of interest" description="Disordered" evidence="2">
    <location>
        <begin position="32"/>
        <end position="55"/>
    </location>
</feature>
<evidence type="ECO:0000259" key="4">
    <source>
        <dbReference type="PROSITE" id="PS50222"/>
    </source>
</evidence>
<dbReference type="SUPFAM" id="SSF47473">
    <property type="entry name" value="EF-hand"/>
    <property type="match status" value="2"/>
</dbReference>
<dbReference type="HOGENOM" id="CLU_827231_0_0_1"/>
<reference evidence="5" key="2">
    <citation type="submission" date="2015-06" db="UniProtKB">
        <authorList>
            <consortium name="EnsemblMetazoa"/>
        </authorList>
    </citation>
    <scope>IDENTIFICATION</scope>
</reference>
<feature type="domain" description="EF-hand" evidence="4">
    <location>
        <begin position="58"/>
        <end position="93"/>
    </location>
</feature>
<dbReference type="PROSITE" id="PS50222">
    <property type="entry name" value="EF_HAND_2"/>
    <property type="match status" value="3"/>
</dbReference>
<dbReference type="EnsemblMetazoa" id="tetur02g10750.1">
    <property type="protein sequence ID" value="tetur02g10750.1"/>
    <property type="gene ID" value="tetur02g10750"/>
</dbReference>
<dbReference type="eggNOG" id="KOG4223">
    <property type="taxonomic scope" value="Eukaryota"/>
</dbReference>
<evidence type="ECO:0000256" key="3">
    <source>
        <dbReference type="SAM" id="SignalP"/>
    </source>
</evidence>
<sequence>MIRPVLMLVHSSFILFVILNFVYHVGATSKPGDDESLHESQIPAPTSDEFQQQPTPEEIQSELVRLYSKYDENSDKQLSVEEVKKWLDEIHLEITQENLDRQWAYYEPVTQEVHSWHEYEPVEMEVLDWEKYKNKTFTEEMRIESYNDEQGKAVWETMLNRAQKRWEVADANNDTILTKDEFKDFMWPEESSSDAVKQRLVEEGLEDMDSDGDKLINMEEYLKHLITITPEADRVDPEWTEVQKNHFHSYLDKDKDGSLNPKELEYWLTIQTDRHNEEAARLVASSDENKDQVLSVDEIKEGYNNFFTLISPKFWNKYYPDEQLYGPSTSASHDEL</sequence>
<evidence type="ECO:0000313" key="5">
    <source>
        <dbReference type="EnsemblMetazoa" id="tetur02g10750.1"/>
    </source>
</evidence>